<dbReference type="EMBL" id="NTFI01000005">
    <property type="protein sequence ID" value="PHQ24168.1"/>
    <property type="molecule type" value="Genomic_DNA"/>
</dbReference>
<name>A0A2G1VBM6_9GAMM</name>
<sequence length="94" mass="10997">MRLGVVEKGFKVRAPRQTDQSERGALSIIRQRWRIINMAIVAFSLKKEQGRYRLALEVSEQWFRGCFRWMRRLVLGGLMMVAAIPPDFSYLIPV</sequence>
<evidence type="ECO:0000313" key="2">
    <source>
        <dbReference type="EMBL" id="PHQ24168.1"/>
    </source>
</evidence>
<dbReference type="Proteomes" id="UP000229044">
    <property type="component" value="Unassembled WGS sequence"/>
</dbReference>
<keyword evidence="1" id="KW-1133">Transmembrane helix</keyword>
<keyword evidence="1" id="KW-0812">Transmembrane</keyword>
<gene>
    <name evidence="2" type="ORF">CLH62_14635</name>
</gene>
<keyword evidence="1" id="KW-0472">Membrane</keyword>
<reference evidence="2 3" key="1">
    <citation type="submission" date="2017-09" db="EMBL/GenBank/DDBJ databases">
        <title>The draft genome sequences of Marinobacter guineae M3B.</title>
        <authorList>
            <person name="Cao J."/>
        </authorList>
    </citation>
    <scope>NUCLEOTIDE SEQUENCE [LARGE SCALE GENOMIC DNA]</scope>
    <source>
        <strain evidence="2 3">M3B</strain>
    </source>
</reference>
<proteinExistence type="predicted"/>
<protein>
    <submittedName>
        <fullName evidence="2">Uncharacterized protein</fullName>
    </submittedName>
</protein>
<comment type="caution">
    <text evidence="2">The sequence shown here is derived from an EMBL/GenBank/DDBJ whole genome shotgun (WGS) entry which is preliminary data.</text>
</comment>
<organism evidence="2 3">
    <name type="scientific">Marinobacter guineae</name>
    <dbReference type="NCBI Taxonomy" id="432303"/>
    <lineage>
        <taxon>Bacteria</taxon>
        <taxon>Pseudomonadati</taxon>
        <taxon>Pseudomonadota</taxon>
        <taxon>Gammaproteobacteria</taxon>
        <taxon>Pseudomonadales</taxon>
        <taxon>Marinobacteraceae</taxon>
        <taxon>Marinobacter</taxon>
    </lineage>
</organism>
<keyword evidence="3" id="KW-1185">Reference proteome</keyword>
<dbReference type="AlphaFoldDB" id="A0A2G1VBM6"/>
<evidence type="ECO:0000256" key="1">
    <source>
        <dbReference type="SAM" id="Phobius"/>
    </source>
</evidence>
<feature type="transmembrane region" description="Helical" evidence="1">
    <location>
        <begin position="73"/>
        <end position="92"/>
    </location>
</feature>
<accession>A0A2G1VBM6</accession>
<evidence type="ECO:0000313" key="3">
    <source>
        <dbReference type="Proteomes" id="UP000229044"/>
    </source>
</evidence>